<protein>
    <submittedName>
        <fullName evidence="1">Uncharacterized protein</fullName>
    </submittedName>
</protein>
<sequence>MSTAMRMLDATQVRGLAHRLLAAGPLLYQVPPDRIAAELGWSLLPRKIGSMRFADPGLPVGTGQATLGVSDNGAVRTVAVPVSDPLPDEETDDDWDFHQDAFAIAGRALTEDLGPVGRTIPGDQPVMEWRRGETALQLSRGRNTVNLHLFAARDVAQDDDV</sequence>
<gene>
    <name evidence="1" type="ORF">GCM10010170_031990</name>
</gene>
<dbReference type="RefSeq" id="WP_344613163.1">
    <property type="nucleotide sequence ID" value="NZ_BAAARV010000025.1"/>
</dbReference>
<evidence type="ECO:0000313" key="1">
    <source>
        <dbReference type="EMBL" id="GAA2345660.1"/>
    </source>
</evidence>
<organism evidence="1 2">
    <name type="scientific">Dactylosporangium salmoneum</name>
    <dbReference type="NCBI Taxonomy" id="53361"/>
    <lineage>
        <taxon>Bacteria</taxon>
        <taxon>Bacillati</taxon>
        <taxon>Actinomycetota</taxon>
        <taxon>Actinomycetes</taxon>
        <taxon>Micromonosporales</taxon>
        <taxon>Micromonosporaceae</taxon>
        <taxon>Dactylosporangium</taxon>
    </lineage>
</organism>
<comment type="caution">
    <text evidence="1">The sequence shown here is derived from an EMBL/GenBank/DDBJ whole genome shotgun (WGS) entry which is preliminary data.</text>
</comment>
<dbReference type="Proteomes" id="UP001501444">
    <property type="component" value="Unassembled WGS sequence"/>
</dbReference>
<proteinExistence type="predicted"/>
<dbReference type="EMBL" id="BAAARV010000025">
    <property type="protein sequence ID" value="GAA2345660.1"/>
    <property type="molecule type" value="Genomic_DNA"/>
</dbReference>
<keyword evidence="2" id="KW-1185">Reference proteome</keyword>
<evidence type="ECO:0000313" key="2">
    <source>
        <dbReference type="Proteomes" id="UP001501444"/>
    </source>
</evidence>
<name>A0ABN3G7A7_9ACTN</name>
<reference evidence="1 2" key="1">
    <citation type="journal article" date="2019" name="Int. J. Syst. Evol. Microbiol.">
        <title>The Global Catalogue of Microorganisms (GCM) 10K type strain sequencing project: providing services to taxonomists for standard genome sequencing and annotation.</title>
        <authorList>
            <consortium name="The Broad Institute Genomics Platform"/>
            <consortium name="The Broad Institute Genome Sequencing Center for Infectious Disease"/>
            <person name="Wu L."/>
            <person name="Ma J."/>
        </authorList>
    </citation>
    <scope>NUCLEOTIDE SEQUENCE [LARGE SCALE GENOMIC DNA]</scope>
    <source>
        <strain evidence="1 2">JCM 3272</strain>
    </source>
</reference>
<dbReference type="Pfam" id="PF19818">
    <property type="entry name" value="DUF6301"/>
    <property type="match status" value="1"/>
</dbReference>
<dbReference type="InterPro" id="IPR046268">
    <property type="entry name" value="DUF6301"/>
</dbReference>
<accession>A0ABN3G7A7</accession>